<evidence type="ECO:0008006" key="3">
    <source>
        <dbReference type="Google" id="ProtNLM"/>
    </source>
</evidence>
<keyword evidence="2" id="KW-1185">Reference proteome</keyword>
<dbReference type="SUPFAM" id="SSF48452">
    <property type="entry name" value="TPR-like"/>
    <property type="match status" value="1"/>
</dbReference>
<proteinExistence type="predicted"/>
<gene>
    <name evidence="1" type="ORF">STNY_R11570</name>
</gene>
<name>A0ABN6GQS7_9GAMM</name>
<dbReference type="Proteomes" id="UP000825066">
    <property type="component" value="Chromosome"/>
</dbReference>
<reference evidence="1 2" key="1">
    <citation type="submission" date="2021-05" db="EMBL/GenBank/DDBJ databases">
        <title>Complete Genome Sequence of Stenotrophomonas pavanii strain Y.</title>
        <authorList>
            <person name="Dohra H."/>
            <person name="Mohad Din A.R.J."/>
            <person name="Suzuki K."/>
            <person name="Fatma A."/>
            <person name="Honjyo M."/>
            <person name="Nishimura T."/>
            <person name="Moriuch R."/>
            <person name="Masuda K."/>
            <person name="Minoura A."/>
            <person name="Tashiro Y."/>
            <person name="Futamata H."/>
        </authorList>
    </citation>
    <scope>NUCLEOTIDE SEQUENCE [LARGE SCALE GENOMIC DNA]</scope>
    <source>
        <strain evidence="2">Y</strain>
    </source>
</reference>
<evidence type="ECO:0000313" key="1">
    <source>
        <dbReference type="EMBL" id="BCX42977.1"/>
    </source>
</evidence>
<dbReference type="RefSeq" id="WP_130768408.1">
    <property type="nucleotide sequence ID" value="NZ_AP024684.1"/>
</dbReference>
<accession>A0ABN6GQS7</accession>
<dbReference type="EMBL" id="AP024684">
    <property type="protein sequence ID" value="BCX42977.1"/>
    <property type="molecule type" value="Genomic_DNA"/>
</dbReference>
<evidence type="ECO:0000313" key="2">
    <source>
        <dbReference type="Proteomes" id="UP000825066"/>
    </source>
</evidence>
<protein>
    <recommendedName>
        <fullName evidence="3">HEAT repeat domain-containing protein</fullName>
    </recommendedName>
</protein>
<organism evidence="1 2">
    <name type="scientific">Stenotrophomonas pavanii</name>
    <dbReference type="NCBI Taxonomy" id="487698"/>
    <lineage>
        <taxon>Bacteria</taxon>
        <taxon>Pseudomonadati</taxon>
        <taxon>Pseudomonadota</taxon>
        <taxon>Gammaproteobacteria</taxon>
        <taxon>Lysobacterales</taxon>
        <taxon>Lysobacteraceae</taxon>
        <taxon>Stenotrophomonas</taxon>
    </lineage>
</organism>
<dbReference type="InterPro" id="IPR011990">
    <property type="entry name" value="TPR-like_helical_dom_sf"/>
</dbReference>
<sequence length="130" mass="14694">MDINEITKMLEAGDDNGARYHLLNLVKRDPACDAAWLFLVGIGFRSDDAELSLWALRGLEKLRPHDVLVASGLVDCLLRLERYEEVKEVIHAFSKIARPGMPAHDTVLEEHRKALQFINDRLEAAGDEDE</sequence>